<dbReference type="RefSeq" id="XP_007324871.1">
    <property type="nucleotide sequence ID" value="XM_007324809.1"/>
</dbReference>
<name>F8PEP7_SERL9</name>
<dbReference type="EMBL" id="GL945452">
    <property type="protein sequence ID" value="EGO18400.1"/>
    <property type="molecule type" value="Genomic_DNA"/>
</dbReference>
<protein>
    <submittedName>
        <fullName evidence="2">Uncharacterized protein</fullName>
    </submittedName>
</protein>
<dbReference type="AlphaFoldDB" id="F8PEP7"/>
<sequence length="133" mass="14604">MAQKASDTFFSFQNVVSILESAADSRKDGVLRSMTHFQIMSPSNDESTHLEKDTIGVPKLKPNGSNWSIYRMRFEWALADRDCVEHLLGTAPKPTPTPPAAAQSTQASSGTTVAPVSSKEDLDALNTWSKKEY</sequence>
<proteinExistence type="predicted"/>
<dbReference type="Proteomes" id="UP000008064">
    <property type="component" value="Unassembled WGS sequence"/>
</dbReference>
<dbReference type="KEGG" id="sla:SERLADRAFT_444166"/>
<reference evidence="2" key="1">
    <citation type="submission" date="2011-04" db="EMBL/GenBank/DDBJ databases">
        <title>Evolution of plant cell wall degrading machinery underlies the functional diversity of forest fungi.</title>
        <authorList>
            <consortium name="US DOE Joint Genome Institute (JGI-PGF)"/>
            <person name="Eastwood D.C."/>
            <person name="Floudas D."/>
            <person name="Binder M."/>
            <person name="Majcherczyk A."/>
            <person name="Schneider P."/>
            <person name="Aerts A."/>
            <person name="Asiegbu F.O."/>
            <person name="Baker S.E."/>
            <person name="Barry K."/>
            <person name="Bendiksby M."/>
            <person name="Blumentritt M."/>
            <person name="Coutinho P.M."/>
            <person name="Cullen D."/>
            <person name="Cullen D."/>
            <person name="Gathman A."/>
            <person name="Goodell B."/>
            <person name="Henrissat B."/>
            <person name="Ihrmark K."/>
            <person name="Kauserud H."/>
            <person name="Kohler A."/>
            <person name="LaButti K."/>
            <person name="Lapidus A."/>
            <person name="Lavin J.L."/>
            <person name="Lee Y.-H."/>
            <person name="Lindquist E."/>
            <person name="Lilly W."/>
            <person name="Lucas S."/>
            <person name="Morin E."/>
            <person name="Murat C."/>
            <person name="Oguiza J.A."/>
            <person name="Park J."/>
            <person name="Pisabarro A.G."/>
            <person name="Riley R."/>
            <person name="Rosling A."/>
            <person name="Salamov A."/>
            <person name="Schmidt O."/>
            <person name="Schmutz J."/>
            <person name="Skrede I."/>
            <person name="Stenlid J."/>
            <person name="Wiebenga A."/>
            <person name="Xie X."/>
            <person name="Kues U."/>
            <person name="Hibbett D.S."/>
            <person name="Hoffmeister D."/>
            <person name="Hogberg N."/>
            <person name="Martin F."/>
            <person name="Grigoriev I.V."/>
            <person name="Watkinson S.C."/>
        </authorList>
    </citation>
    <scope>NUCLEOTIDE SEQUENCE</scope>
    <source>
        <strain evidence="2">S7.9</strain>
    </source>
</reference>
<feature type="region of interest" description="Disordered" evidence="1">
    <location>
        <begin position="88"/>
        <end position="121"/>
    </location>
</feature>
<feature type="compositionally biased region" description="Low complexity" evidence="1">
    <location>
        <begin position="100"/>
        <end position="112"/>
    </location>
</feature>
<organism>
    <name type="scientific">Serpula lacrymans var. lacrymans (strain S7.9)</name>
    <name type="common">Dry rot fungus</name>
    <dbReference type="NCBI Taxonomy" id="578457"/>
    <lineage>
        <taxon>Eukaryota</taxon>
        <taxon>Fungi</taxon>
        <taxon>Dikarya</taxon>
        <taxon>Basidiomycota</taxon>
        <taxon>Agaricomycotina</taxon>
        <taxon>Agaricomycetes</taxon>
        <taxon>Agaricomycetidae</taxon>
        <taxon>Boletales</taxon>
        <taxon>Coniophorineae</taxon>
        <taxon>Serpulaceae</taxon>
        <taxon>Serpula</taxon>
    </lineage>
</organism>
<gene>
    <name evidence="2" type="ORF">SERLADRAFT_444166</name>
</gene>
<dbReference type="HOGENOM" id="CLU_1907961_0_0_1"/>
<dbReference type="OrthoDB" id="3269759at2759"/>
<evidence type="ECO:0000256" key="1">
    <source>
        <dbReference type="SAM" id="MobiDB-lite"/>
    </source>
</evidence>
<evidence type="ECO:0000313" key="2">
    <source>
        <dbReference type="EMBL" id="EGO18400.1"/>
    </source>
</evidence>
<dbReference type="GeneID" id="18816066"/>
<accession>F8PEP7</accession>